<organism evidence="8 9">
    <name type="scientific">Glonium stellatum</name>
    <dbReference type="NCBI Taxonomy" id="574774"/>
    <lineage>
        <taxon>Eukaryota</taxon>
        <taxon>Fungi</taxon>
        <taxon>Dikarya</taxon>
        <taxon>Ascomycota</taxon>
        <taxon>Pezizomycotina</taxon>
        <taxon>Dothideomycetes</taxon>
        <taxon>Pleosporomycetidae</taxon>
        <taxon>Gloniales</taxon>
        <taxon>Gloniaceae</taxon>
        <taxon>Glonium</taxon>
    </lineage>
</organism>
<evidence type="ECO:0000256" key="5">
    <source>
        <dbReference type="RuleBase" id="RU000477"/>
    </source>
</evidence>
<reference evidence="8 9" key="1">
    <citation type="journal article" date="2016" name="Nat. Commun.">
        <title>Ectomycorrhizal ecology is imprinted in the genome of the dominant symbiotic fungus Cenococcum geophilum.</title>
        <authorList>
            <consortium name="DOE Joint Genome Institute"/>
            <person name="Peter M."/>
            <person name="Kohler A."/>
            <person name="Ohm R.A."/>
            <person name="Kuo A."/>
            <person name="Krutzmann J."/>
            <person name="Morin E."/>
            <person name="Arend M."/>
            <person name="Barry K.W."/>
            <person name="Binder M."/>
            <person name="Choi C."/>
            <person name="Clum A."/>
            <person name="Copeland A."/>
            <person name="Grisel N."/>
            <person name="Haridas S."/>
            <person name="Kipfer T."/>
            <person name="LaButti K."/>
            <person name="Lindquist E."/>
            <person name="Lipzen A."/>
            <person name="Maire R."/>
            <person name="Meier B."/>
            <person name="Mihaltcheva S."/>
            <person name="Molinier V."/>
            <person name="Murat C."/>
            <person name="Poggeler S."/>
            <person name="Quandt C.A."/>
            <person name="Sperisen C."/>
            <person name="Tritt A."/>
            <person name="Tisserant E."/>
            <person name="Crous P.W."/>
            <person name="Henrissat B."/>
            <person name="Nehls U."/>
            <person name="Egli S."/>
            <person name="Spatafora J.W."/>
            <person name="Grigoriev I.V."/>
            <person name="Martin F.M."/>
        </authorList>
    </citation>
    <scope>NUCLEOTIDE SEQUENCE [LARGE SCALE GENOMIC DNA]</scope>
    <source>
        <strain evidence="8 9">CBS 207.34</strain>
    </source>
</reference>
<proteinExistence type="inferred from homology"/>
<keyword evidence="3 7" id="KW-1133">Transmembrane helix</keyword>
<dbReference type="PANTHER" id="PTHR47002">
    <property type="entry name" value="AQUAPORIN-LIKE"/>
    <property type="match status" value="1"/>
</dbReference>
<evidence type="ECO:0000256" key="7">
    <source>
        <dbReference type="SAM" id="Phobius"/>
    </source>
</evidence>
<dbReference type="InterPro" id="IPR000425">
    <property type="entry name" value="MIP"/>
</dbReference>
<dbReference type="Pfam" id="PF00230">
    <property type="entry name" value="MIP"/>
    <property type="match status" value="1"/>
</dbReference>
<sequence>MPHHSHERHDPSFVSRPFAGRIGGNQQFTISPEDTQYEKISAKIPDAAANLHWKSSLDLRGFRDVELWKQATIEGVGTSLQIYISGLYSLGLFSALNETSLGPIVPAALGSMTNVILIALFIFAGGPVSGGHFNPFITMSTFFARLSTLPRTTLYIIFQCIGSVIGGFMLRASLGLPPAELRGIPGCYVDTSLTTAGQAYAFETMTAFALIFVAFGVGLDPRQRDVFGPALSPILVGFALGICTFSTGIVKKGYSGASLNPARCLGLMAASENLDYHYINWLGDLTAAMLNGLLYWCIPIYKE</sequence>
<feature type="transmembrane region" description="Helical" evidence="7">
    <location>
        <begin position="154"/>
        <end position="174"/>
    </location>
</feature>
<keyword evidence="5" id="KW-0813">Transport</keyword>
<feature type="transmembrane region" description="Helical" evidence="7">
    <location>
        <begin position="199"/>
        <end position="219"/>
    </location>
</feature>
<evidence type="ECO:0000313" key="9">
    <source>
        <dbReference type="Proteomes" id="UP000250140"/>
    </source>
</evidence>
<dbReference type="AlphaFoldDB" id="A0A8E2EMV3"/>
<dbReference type="SUPFAM" id="SSF81338">
    <property type="entry name" value="Aquaporin-like"/>
    <property type="match status" value="1"/>
</dbReference>
<evidence type="ECO:0000256" key="2">
    <source>
        <dbReference type="ARBA" id="ARBA00022692"/>
    </source>
</evidence>
<dbReference type="PRINTS" id="PR00783">
    <property type="entry name" value="MINTRINSICP"/>
</dbReference>
<accession>A0A8E2EMV3</accession>
<dbReference type="Proteomes" id="UP000250140">
    <property type="component" value="Unassembled WGS sequence"/>
</dbReference>
<protein>
    <submittedName>
        <fullName evidence="8">MIP transporter</fullName>
    </submittedName>
</protein>
<dbReference type="GO" id="GO:0015267">
    <property type="term" value="F:channel activity"/>
    <property type="evidence" value="ECO:0007669"/>
    <property type="project" value="InterPro"/>
</dbReference>
<comment type="subcellular location">
    <subcellularLocation>
        <location evidence="1">Membrane</location>
        <topology evidence="1">Multi-pass membrane protein</topology>
    </subcellularLocation>
</comment>
<comment type="similarity">
    <text evidence="5">Belongs to the MIP/aquaporin (TC 1.A.8) family.</text>
</comment>
<evidence type="ECO:0000256" key="1">
    <source>
        <dbReference type="ARBA" id="ARBA00004141"/>
    </source>
</evidence>
<evidence type="ECO:0000256" key="6">
    <source>
        <dbReference type="SAM" id="MobiDB-lite"/>
    </source>
</evidence>
<feature type="transmembrane region" description="Helical" evidence="7">
    <location>
        <begin position="108"/>
        <end position="133"/>
    </location>
</feature>
<dbReference type="EMBL" id="KV751096">
    <property type="protein sequence ID" value="OCL01642.1"/>
    <property type="molecule type" value="Genomic_DNA"/>
</dbReference>
<keyword evidence="2 5" id="KW-0812">Transmembrane</keyword>
<evidence type="ECO:0000313" key="8">
    <source>
        <dbReference type="EMBL" id="OCL01642.1"/>
    </source>
</evidence>
<dbReference type="InterPro" id="IPR023271">
    <property type="entry name" value="Aquaporin-like"/>
</dbReference>
<feature type="transmembrane region" description="Helical" evidence="7">
    <location>
        <begin position="231"/>
        <end position="250"/>
    </location>
</feature>
<dbReference type="OrthoDB" id="3222at2759"/>
<dbReference type="Gene3D" id="1.20.1080.10">
    <property type="entry name" value="Glycerol uptake facilitator protein"/>
    <property type="match status" value="1"/>
</dbReference>
<feature type="region of interest" description="Disordered" evidence="6">
    <location>
        <begin position="1"/>
        <end position="20"/>
    </location>
</feature>
<keyword evidence="4 7" id="KW-0472">Membrane</keyword>
<keyword evidence="9" id="KW-1185">Reference proteome</keyword>
<feature type="transmembrane region" description="Helical" evidence="7">
    <location>
        <begin position="76"/>
        <end position="96"/>
    </location>
</feature>
<dbReference type="GO" id="GO:0016020">
    <property type="term" value="C:membrane"/>
    <property type="evidence" value="ECO:0007669"/>
    <property type="project" value="UniProtKB-SubCell"/>
</dbReference>
<gene>
    <name evidence="8" type="ORF">AOQ84DRAFT_306296</name>
</gene>
<evidence type="ECO:0000256" key="3">
    <source>
        <dbReference type="ARBA" id="ARBA00022989"/>
    </source>
</evidence>
<feature type="transmembrane region" description="Helical" evidence="7">
    <location>
        <begin position="278"/>
        <end position="298"/>
    </location>
</feature>
<dbReference type="PANTHER" id="PTHR47002:SF2">
    <property type="entry name" value="AQUAPORIN AQPAE.A-LIKE"/>
    <property type="match status" value="1"/>
</dbReference>
<evidence type="ECO:0000256" key="4">
    <source>
        <dbReference type="ARBA" id="ARBA00023136"/>
    </source>
</evidence>
<name>A0A8E2EMV3_9PEZI</name>